<dbReference type="Proteomes" id="UP000276215">
    <property type="component" value="Unassembled WGS sequence"/>
</dbReference>
<reference evidence="2 3" key="1">
    <citation type="journal article" date="2018" name="Nat. Ecol. Evol.">
        <title>Pezizomycetes genomes reveal the molecular basis of ectomycorrhizal truffle lifestyle.</title>
        <authorList>
            <person name="Murat C."/>
            <person name="Payen T."/>
            <person name="Noel B."/>
            <person name="Kuo A."/>
            <person name="Morin E."/>
            <person name="Chen J."/>
            <person name="Kohler A."/>
            <person name="Krizsan K."/>
            <person name="Balestrini R."/>
            <person name="Da Silva C."/>
            <person name="Montanini B."/>
            <person name="Hainaut M."/>
            <person name="Levati E."/>
            <person name="Barry K.W."/>
            <person name="Belfiori B."/>
            <person name="Cichocki N."/>
            <person name="Clum A."/>
            <person name="Dockter R.B."/>
            <person name="Fauchery L."/>
            <person name="Guy J."/>
            <person name="Iotti M."/>
            <person name="Le Tacon F."/>
            <person name="Lindquist E.A."/>
            <person name="Lipzen A."/>
            <person name="Malagnac F."/>
            <person name="Mello A."/>
            <person name="Molinier V."/>
            <person name="Miyauchi S."/>
            <person name="Poulain J."/>
            <person name="Riccioni C."/>
            <person name="Rubini A."/>
            <person name="Sitrit Y."/>
            <person name="Splivallo R."/>
            <person name="Traeger S."/>
            <person name="Wang M."/>
            <person name="Zifcakova L."/>
            <person name="Wipf D."/>
            <person name="Zambonelli A."/>
            <person name="Paolocci F."/>
            <person name="Nowrousian M."/>
            <person name="Ottonello S."/>
            <person name="Baldrian P."/>
            <person name="Spatafora J.W."/>
            <person name="Henrissat B."/>
            <person name="Nagy L.G."/>
            <person name="Aury J.M."/>
            <person name="Wincker P."/>
            <person name="Grigoriev I.V."/>
            <person name="Bonfante P."/>
            <person name="Martin F.M."/>
        </authorList>
    </citation>
    <scope>NUCLEOTIDE SEQUENCE [LARGE SCALE GENOMIC DNA]</scope>
    <source>
        <strain evidence="2 3">120613-1</strain>
    </source>
</reference>
<evidence type="ECO:0000313" key="2">
    <source>
        <dbReference type="EMBL" id="RPA93503.1"/>
    </source>
</evidence>
<accession>A0A3N4J5A8</accession>
<dbReference type="EMBL" id="ML120450">
    <property type="protein sequence ID" value="RPA93503.1"/>
    <property type="molecule type" value="Genomic_DNA"/>
</dbReference>
<gene>
    <name evidence="2" type="ORF">L873DRAFT_1815665</name>
</gene>
<protein>
    <submittedName>
        <fullName evidence="2">Uncharacterized protein</fullName>
    </submittedName>
</protein>
<sequence length="92" mass="10372">MLNSRAKLVIPSTKLLLKKRLFSTIAVFDASVRLLYQACSSPNSRFIVQITSLSTEPYLLRTSTRKCLEGLETKNQTTSSASRNNREYDKGN</sequence>
<feature type="compositionally biased region" description="Polar residues" evidence="1">
    <location>
        <begin position="73"/>
        <end position="83"/>
    </location>
</feature>
<evidence type="ECO:0000256" key="1">
    <source>
        <dbReference type="SAM" id="MobiDB-lite"/>
    </source>
</evidence>
<dbReference type="AlphaFoldDB" id="A0A3N4J5A8"/>
<keyword evidence="3" id="KW-1185">Reference proteome</keyword>
<proteinExistence type="predicted"/>
<evidence type="ECO:0000313" key="3">
    <source>
        <dbReference type="Proteomes" id="UP000276215"/>
    </source>
</evidence>
<feature type="region of interest" description="Disordered" evidence="1">
    <location>
        <begin position="71"/>
        <end position="92"/>
    </location>
</feature>
<name>A0A3N4J5A8_9PEZI</name>
<organism evidence="2 3">
    <name type="scientific">Choiromyces venosus 120613-1</name>
    <dbReference type="NCBI Taxonomy" id="1336337"/>
    <lineage>
        <taxon>Eukaryota</taxon>
        <taxon>Fungi</taxon>
        <taxon>Dikarya</taxon>
        <taxon>Ascomycota</taxon>
        <taxon>Pezizomycotina</taxon>
        <taxon>Pezizomycetes</taxon>
        <taxon>Pezizales</taxon>
        <taxon>Tuberaceae</taxon>
        <taxon>Choiromyces</taxon>
    </lineage>
</organism>